<reference evidence="4" key="1">
    <citation type="submission" date="2016-10" db="EMBL/GenBank/DDBJ databases">
        <authorList>
            <person name="Varghese N."/>
            <person name="Submissions S."/>
        </authorList>
    </citation>
    <scope>NUCLEOTIDE SEQUENCE [LARGE SCALE GENOMIC DNA]</scope>
    <source>
        <strain evidence="4">DSM 17875</strain>
    </source>
</reference>
<keyword evidence="4" id="KW-1185">Reference proteome</keyword>
<dbReference type="CDD" id="cd00442">
    <property type="entry name" value="Lyz-like"/>
    <property type="match status" value="1"/>
</dbReference>
<dbReference type="OrthoDB" id="9789144at2"/>
<dbReference type="SUPFAM" id="SSF53955">
    <property type="entry name" value="Lysozyme-like"/>
    <property type="match status" value="1"/>
</dbReference>
<feature type="domain" description="Transglycosylase SLT" evidence="2">
    <location>
        <begin position="8"/>
        <end position="190"/>
    </location>
</feature>
<evidence type="ECO:0000256" key="1">
    <source>
        <dbReference type="SAM" id="SignalP"/>
    </source>
</evidence>
<sequence>MTKVLPLLLLLSLTLLSACATTPPRQPEDICEIFREKSDWYDDAEDATERWGTPMHVSMAMMYQESSFREDARPPMQYFLWIIPIGRASTAYGYAQVKDETWEDYQNETDNGWADRDDFADAIDFMGWYTNKSQQLNGVSKWDAYNQYLNYHEGWGGFRRGTYLQKSWLPPVARKVEARSKRYAMQLHGCKDELSSSWF</sequence>
<feature type="signal peptide" evidence="1">
    <location>
        <begin position="1"/>
        <end position="20"/>
    </location>
</feature>
<dbReference type="PROSITE" id="PS51257">
    <property type="entry name" value="PROKAR_LIPOPROTEIN"/>
    <property type="match status" value="1"/>
</dbReference>
<evidence type="ECO:0000259" key="2">
    <source>
        <dbReference type="Pfam" id="PF19489"/>
    </source>
</evidence>
<proteinExistence type="predicted"/>
<dbReference type="Proteomes" id="UP000243232">
    <property type="component" value="Chromosome I"/>
</dbReference>
<protein>
    <recommendedName>
        <fullName evidence="2">Transglycosylase SLT domain-containing protein</fullName>
    </recommendedName>
</protein>
<dbReference type="AlphaFoldDB" id="A0A1H2G8C1"/>
<dbReference type="Gene3D" id="1.10.530.10">
    <property type="match status" value="1"/>
</dbReference>
<gene>
    <name evidence="3" type="ORF">SAMN05216296_2120</name>
</gene>
<organism evidence="3 4">
    <name type="scientific">Pseudomonas pohangensis</name>
    <dbReference type="NCBI Taxonomy" id="364197"/>
    <lineage>
        <taxon>Bacteria</taxon>
        <taxon>Pseudomonadati</taxon>
        <taxon>Pseudomonadota</taxon>
        <taxon>Gammaproteobacteria</taxon>
        <taxon>Pseudomonadales</taxon>
        <taxon>Pseudomonadaceae</taxon>
        <taxon>Pseudomonas</taxon>
    </lineage>
</organism>
<evidence type="ECO:0000313" key="3">
    <source>
        <dbReference type="EMBL" id="SDU15855.1"/>
    </source>
</evidence>
<feature type="chain" id="PRO_5009274618" description="Transglycosylase SLT domain-containing protein" evidence="1">
    <location>
        <begin position="21"/>
        <end position="199"/>
    </location>
</feature>
<dbReference type="EMBL" id="LT629785">
    <property type="protein sequence ID" value="SDU15855.1"/>
    <property type="molecule type" value="Genomic_DNA"/>
</dbReference>
<dbReference type="InterPro" id="IPR023346">
    <property type="entry name" value="Lysozyme-like_dom_sf"/>
</dbReference>
<dbReference type="InterPro" id="IPR045795">
    <property type="entry name" value="SLT_4"/>
</dbReference>
<dbReference type="RefSeq" id="WP_090194787.1">
    <property type="nucleotide sequence ID" value="NZ_LT629785.1"/>
</dbReference>
<keyword evidence="1" id="KW-0732">Signal</keyword>
<dbReference type="Pfam" id="PF19489">
    <property type="entry name" value="SLT_4"/>
    <property type="match status" value="1"/>
</dbReference>
<evidence type="ECO:0000313" key="4">
    <source>
        <dbReference type="Proteomes" id="UP000243232"/>
    </source>
</evidence>
<name>A0A1H2G8C1_9PSED</name>
<accession>A0A1H2G8C1</accession>